<evidence type="ECO:0000313" key="1">
    <source>
        <dbReference type="EMBL" id="CEP26280.1"/>
    </source>
</evidence>
<dbReference type="AlphaFoldDB" id="A0A068VRK2"/>
<proteinExistence type="predicted"/>
<dbReference type="PATRIC" id="fig|66712.6.peg.2187"/>
<accession>A0A068VRK2</accession>
<dbReference type="EMBL" id="LM676400">
    <property type="protein sequence ID" value="CEP26280.1"/>
    <property type="molecule type" value="Genomic_DNA"/>
</dbReference>
<gene>
    <name evidence="1" type="ORF">PFCIRM138_06360</name>
</gene>
<reference evidence="1" key="1">
    <citation type="submission" date="2014-08" db="EMBL/GenBank/DDBJ databases">
        <authorList>
            <person name="Falentin Helene"/>
        </authorList>
    </citation>
    <scope>NUCLEOTIDE SEQUENCE</scope>
</reference>
<name>A0A068VRK2_PROFF</name>
<organism evidence="1">
    <name type="scientific">Propionibacterium freudenreichii subsp. freudenreichii</name>
    <dbReference type="NCBI Taxonomy" id="66712"/>
    <lineage>
        <taxon>Bacteria</taxon>
        <taxon>Bacillati</taxon>
        <taxon>Actinomycetota</taxon>
        <taxon>Actinomycetes</taxon>
        <taxon>Propionibacteriales</taxon>
        <taxon>Propionibacteriaceae</taxon>
        <taxon>Propionibacterium</taxon>
    </lineage>
</organism>
<protein>
    <submittedName>
        <fullName evidence="1">Uncharacterized protein</fullName>
    </submittedName>
</protein>
<sequence>MTGRRLNGRELGLPGLAVALSEATDWRGEALEQLGLVRWEPGMGAVPVLEGITADLTARRWVLIERSGPREEPTLLVSGLFTGPHPIVWERLVHHGGGLLLAVHDSAPEGQMPSLWVGVVRAHVGRATDMTPPGPPVYSGAPGFGGTPSATRAGRMTGGVRGSLAGHTVPVGGDL</sequence>
<dbReference type="KEGG" id="pfre:RM25_2140"/>